<name>A0A495VUG9_9PSEU</name>
<dbReference type="RefSeq" id="WP_121002960.1">
    <property type="nucleotide sequence ID" value="NZ_RBXO01000001.1"/>
</dbReference>
<keyword evidence="4 6" id="KW-1133">Transmembrane helix</keyword>
<evidence type="ECO:0000313" key="9">
    <source>
        <dbReference type="Proteomes" id="UP000282084"/>
    </source>
</evidence>
<keyword evidence="3 6" id="KW-0812">Transmembrane</keyword>
<comment type="subcellular location">
    <subcellularLocation>
        <location evidence="1">Membrane</location>
        <topology evidence="1">Multi-pass membrane protein</topology>
    </subcellularLocation>
</comment>
<dbReference type="AlphaFoldDB" id="A0A495VUG9"/>
<gene>
    <name evidence="8" type="ORF">C8E97_1542</name>
</gene>
<reference evidence="8 9" key="1">
    <citation type="submission" date="2018-10" db="EMBL/GenBank/DDBJ databases">
        <title>Sequencing the genomes of 1000 actinobacteria strains.</title>
        <authorList>
            <person name="Klenk H.-P."/>
        </authorList>
    </citation>
    <scope>NUCLEOTIDE SEQUENCE [LARGE SCALE GENOMIC DNA]</scope>
    <source>
        <strain evidence="8 9">DSM 43800</strain>
    </source>
</reference>
<evidence type="ECO:0000259" key="7">
    <source>
        <dbReference type="Pfam" id="PF04138"/>
    </source>
</evidence>
<evidence type="ECO:0000256" key="2">
    <source>
        <dbReference type="ARBA" id="ARBA00009399"/>
    </source>
</evidence>
<evidence type="ECO:0000256" key="1">
    <source>
        <dbReference type="ARBA" id="ARBA00004141"/>
    </source>
</evidence>
<keyword evidence="9" id="KW-1185">Reference proteome</keyword>
<dbReference type="EMBL" id="RBXO01000001">
    <property type="protein sequence ID" value="RKT52999.1"/>
    <property type="molecule type" value="Genomic_DNA"/>
</dbReference>
<dbReference type="Pfam" id="PF04138">
    <property type="entry name" value="GtrA_DPMS_TM"/>
    <property type="match status" value="1"/>
</dbReference>
<dbReference type="PANTHER" id="PTHR38459">
    <property type="entry name" value="PROPHAGE BACTOPRENOL-LINKED GLUCOSE TRANSLOCASE HOMOLOG"/>
    <property type="match status" value="1"/>
</dbReference>
<protein>
    <submittedName>
        <fullName evidence="8">Putative flippase GtrA</fullName>
    </submittedName>
</protein>
<organism evidence="8 9">
    <name type="scientific">Saccharothrix australiensis</name>
    <dbReference type="NCBI Taxonomy" id="2072"/>
    <lineage>
        <taxon>Bacteria</taxon>
        <taxon>Bacillati</taxon>
        <taxon>Actinomycetota</taxon>
        <taxon>Actinomycetes</taxon>
        <taxon>Pseudonocardiales</taxon>
        <taxon>Pseudonocardiaceae</taxon>
        <taxon>Saccharothrix</taxon>
    </lineage>
</organism>
<dbReference type="InterPro" id="IPR051401">
    <property type="entry name" value="GtrA_CellWall_Glycosyl"/>
</dbReference>
<dbReference type="InterPro" id="IPR007267">
    <property type="entry name" value="GtrA_DPMS_TM"/>
</dbReference>
<accession>A0A495VUG9</accession>
<keyword evidence="5 6" id="KW-0472">Membrane</keyword>
<dbReference type="GO" id="GO:0000271">
    <property type="term" value="P:polysaccharide biosynthetic process"/>
    <property type="evidence" value="ECO:0007669"/>
    <property type="project" value="InterPro"/>
</dbReference>
<dbReference type="GO" id="GO:0005886">
    <property type="term" value="C:plasma membrane"/>
    <property type="evidence" value="ECO:0007669"/>
    <property type="project" value="TreeGrafter"/>
</dbReference>
<dbReference type="OrthoDB" id="3192123at2"/>
<feature type="transmembrane region" description="Helical" evidence="6">
    <location>
        <begin position="37"/>
        <end position="59"/>
    </location>
</feature>
<evidence type="ECO:0000256" key="6">
    <source>
        <dbReference type="SAM" id="Phobius"/>
    </source>
</evidence>
<proteinExistence type="inferred from homology"/>
<feature type="transmembrane region" description="Helical" evidence="6">
    <location>
        <begin position="103"/>
        <end position="124"/>
    </location>
</feature>
<evidence type="ECO:0000256" key="5">
    <source>
        <dbReference type="ARBA" id="ARBA00023136"/>
    </source>
</evidence>
<sequence length="136" mass="14770">MRPALATKVRFGLVGVANTLVDVVSYTLLSLAGLPMFVANLLSTTAGMACSFTLNRSFTFRARTGDVRTQVVLFVLVTAFGLWVVQPILISLTSGAFAGTHELVALVGPKLAALVFNLVWNYTLYNRLVFRQKETA</sequence>
<feature type="domain" description="GtrA/DPMS transmembrane" evidence="7">
    <location>
        <begin position="10"/>
        <end position="130"/>
    </location>
</feature>
<feature type="transmembrane region" description="Helical" evidence="6">
    <location>
        <begin position="12"/>
        <end position="31"/>
    </location>
</feature>
<evidence type="ECO:0000313" key="8">
    <source>
        <dbReference type="EMBL" id="RKT52999.1"/>
    </source>
</evidence>
<feature type="transmembrane region" description="Helical" evidence="6">
    <location>
        <begin position="71"/>
        <end position="97"/>
    </location>
</feature>
<evidence type="ECO:0000256" key="3">
    <source>
        <dbReference type="ARBA" id="ARBA00022692"/>
    </source>
</evidence>
<comment type="caution">
    <text evidence="8">The sequence shown here is derived from an EMBL/GenBank/DDBJ whole genome shotgun (WGS) entry which is preliminary data.</text>
</comment>
<evidence type="ECO:0000256" key="4">
    <source>
        <dbReference type="ARBA" id="ARBA00022989"/>
    </source>
</evidence>
<dbReference type="PANTHER" id="PTHR38459:SF1">
    <property type="entry name" value="PROPHAGE BACTOPRENOL-LINKED GLUCOSE TRANSLOCASE HOMOLOG"/>
    <property type="match status" value="1"/>
</dbReference>
<dbReference type="Proteomes" id="UP000282084">
    <property type="component" value="Unassembled WGS sequence"/>
</dbReference>
<comment type="similarity">
    <text evidence="2">Belongs to the GtrA family.</text>
</comment>